<evidence type="ECO:0000313" key="2">
    <source>
        <dbReference type="Proteomes" id="UP000445144"/>
    </source>
</evidence>
<evidence type="ECO:0000313" key="1">
    <source>
        <dbReference type="EMBL" id="CAA7195563.1"/>
    </source>
</evidence>
<accession>A0A6N4X4V1</accession>
<reference evidence="1 2" key="1">
    <citation type="submission" date="2020-01" db="EMBL/GenBank/DDBJ databases">
        <authorList>
            <person name="Rodrigo-Torres L."/>
            <person name="Arahal R. D."/>
            <person name="Lucena T."/>
        </authorList>
    </citation>
    <scope>NUCLEOTIDE SEQUENCE [LARGE SCALE GENOMIC DNA]</scope>
    <source>
        <strain evidence="1 2">CECT 9293</strain>
    </source>
</reference>
<name>A0A6N4X4V1_9FLAO</name>
<dbReference type="EMBL" id="CACVBR010000012">
    <property type="protein sequence ID" value="CAA7195563.1"/>
    <property type="molecule type" value="Genomic_DNA"/>
</dbReference>
<proteinExistence type="predicted"/>
<dbReference type="AlphaFoldDB" id="A0A6N4X4V1"/>
<organism evidence="1 2">
    <name type="scientific">Chryseobacterium potabilaquae</name>
    <dbReference type="NCBI Taxonomy" id="2675057"/>
    <lineage>
        <taxon>Bacteria</taxon>
        <taxon>Pseudomonadati</taxon>
        <taxon>Bacteroidota</taxon>
        <taxon>Flavobacteriia</taxon>
        <taxon>Flavobacteriales</taxon>
        <taxon>Weeksellaceae</taxon>
        <taxon>Chryseobacterium group</taxon>
        <taxon>Chryseobacterium</taxon>
    </lineage>
</organism>
<dbReference type="Proteomes" id="UP000445144">
    <property type="component" value="Unassembled WGS sequence"/>
</dbReference>
<gene>
    <name evidence="1" type="ORF">CHRY9293_01750</name>
</gene>
<protein>
    <submittedName>
        <fullName evidence="1">Uncharacterized protein</fullName>
    </submittedName>
</protein>
<sequence length="29" mass="3343">MQVLTGLNKIVDLQTNILKNIRIMKAFNI</sequence>
<keyword evidence="2" id="KW-1185">Reference proteome</keyword>